<dbReference type="EMBL" id="BAAABW010000004">
    <property type="protein sequence ID" value="GAA0335345.1"/>
    <property type="molecule type" value="Genomic_DNA"/>
</dbReference>
<organism evidence="2 3">
    <name type="scientific">Streptomyces blastmyceticus</name>
    <dbReference type="NCBI Taxonomy" id="68180"/>
    <lineage>
        <taxon>Bacteria</taxon>
        <taxon>Bacillati</taxon>
        <taxon>Actinomycetota</taxon>
        <taxon>Actinomycetes</taxon>
        <taxon>Kitasatosporales</taxon>
        <taxon>Streptomycetaceae</taxon>
        <taxon>Streptomyces</taxon>
    </lineage>
</organism>
<evidence type="ECO:0000313" key="2">
    <source>
        <dbReference type="EMBL" id="GAA0335345.1"/>
    </source>
</evidence>
<evidence type="ECO:0000313" key="3">
    <source>
        <dbReference type="Proteomes" id="UP001500063"/>
    </source>
</evidence>
<gene>
    <name evidence="2" type="ORF">GCM10010319_09130</name>
</gene>
<keyword evidence="1" id="KW-1133">Transmembrane helix</keyword>
<protein>
    <recommendedName>
        <fullName evidence="4">ABC transporter permease</fullName>
    </recommendedName>
</protein>
<dbReference type="Proteomes" id="UP001500063">
    <property type="component" value="Unassembled WGS sequence"/>
</dbReference>
<evidence type="ECO:0008006" key="4">
    <source>
        <dbReference type="Google" id="ProtNLM"/>
    </source>
</evidence>
<evidence type="ECO:0000256" key="1">
    <source>
        <dbReference type="SAM" id="Phobius"/>
    </source>
</evidence>
<feature type="transmembrane region" description="Helical" evidence="1">
    <location>
        <begin position="30"/>
        <end position="51"/>
    </location>
</feature>
<accession>A0ABN0WF90</accession>
<sequence>MLESPHPALPPDLALRAAERGRRLLRRRRAVRVAAWGLLVVALAVFCVWAATARPWAVPPVDVAPPLRDW</sequence>
<comment type="caution">
    <text evidence="2">The sequence shown here is derived from an EMBL/GenBank/DDBJ whole genome shotgun (WGS) entry which is preliminary data.</text>
</comment>
<reference evidence="2 3" key="1">
    <citation type="journal article" date="2019" name="Int. J. Syst. Evol. Microbiol.">
        <title>The Global Catalogue of Microorganisms (GCM) 10K type strain sequencing project: providing services to taxonomists for standard genome sequencing and annotation.</title>
        <authorList>
            <consortium name="The Broad Institute Genomics Platform"/>
            <consortium name="The Broad Institute Genome Sequencing Center for Infectious Disease"/>
            <person name="Wu L."/>
            <person name="Ma J."/>
        </authorList>
    </citation>
    <scope>NUCLEOTIDE SEQUENCE [LARGE SCALE GENOMIC DNA]</scope>
    <source>
        <strain evidence="2 3">JCM 4565</strain>
    </source>
</reference>
<keyword evidence="1" id="KW-0472">Membrane</keyword>
<keyword evidence="1" id="KW-0812">Transmembrane</keyword>
<keyword evidence="3" id="KW-1185">Reference proteome</keyword>
<name>A0ABN0WF90_9ACTN</name>
<proteinExistence type="predicted"/>